<evidence type="ECO:0000256" key="1">
    <source>
        <dbReference type="SAM" id="MobiDB-lite"/>
    </source>
</evidence>
<feature type="compositionally biased region" description="Basic residues" evidence="1">
    <location>
        <begin position="98"/>
        <end position="110"/>
    </location>
</feature>
<evidence type="ECO:0000313" key="3">
    <source>
        <dbReference type="Proteomes" id="UP000737391"/>
    </source>
</evidence>
<dbReference type="EMBL" id="LUFC02000729">
    <property type="protein sequence ID" value="KAF4494796.1"/>
    <property type="molecule type" value="Genomic_DNA"/>
</dbReference>
<keyword evidence="3" id="KW-1185">Reference proteome</keyword>
<dbReference type="AlphaFoldDB" id="A0A9P5E4N8"/>
<dbReference type="Proteomes" id="UP000737391">
    <property type="component" value="Unassembled WGS sequence"/>
</dbReference>
<comment type="caution">
    <text evidence="2">The sequence shown here is derived from an EMBL/GenBank/DDBJ whole genome shotgun (WGS) entry which is preliminary data.</text>
</comment>
<feature type="compositionally biased region" description="Basic and acidic residues" evidence="1">
    <location>
        <begin position="137"/>
        <end position="153"/>
    </location>
</feature>
<accession>A0A9P5E4N8</accession>
<feature type="region of interest" description="Disordered" evidence="1">
    <location>
        <begin position="1"/>
        <end position="50"/>
    </location>
</feature>
<gene>
    <name evidence="2" type="ORF">FAGAP_9071</name>
</gene>
<evidence type="ECO:0000313" key="2">
    <source>
        <dbReference type="EMBL" id="KAF4494796.1"/>
    </source>
</evidence>
<reference evidence="2" key="1">
    <citation type="submission" date="2020-01" db="EMBL/GenBank/DDBJ databases">
        <title>Identification and distribution of gene clusters putatively required for synthesis of sphingolipid metabolism inhibitors in phylogenetically diverse species of the filamentous fungus Fusarium.</title>
        <authorList>
            <person name="Kim H.-S."/>
            <person name="Busman M."/>
            <person name="Brown D.W."/>
            <person name="Divon H."/>
            <person name="Uhlig S."/>
            <person name="Proctor R.H."/>
        </authorList>
    </citation>
    <scope>NUCLEOTIDE SEQUENCE</scope>
    <source>
        <strain evidence="2">NRRL 31653</strain>
    </source>
</reference>
<dbReference type="OrthoDB" id="3564303at2759"/>
<name>A0A9P5E4N8_9HYPO</name>
<protein>
    <submittedName>
        <fullName evidence="2">Uncharacterized protein</fullName>
    </submittedName>
</protein>
<feature type="region of interest" description="Disordered" evidence="1">
    <location>
        <begin position="94"/>
        <end position="159"/>
    </location>
</feature>
<organism evidence="2 3">
    <name type="scientific">Fusarium agapanthi</name>
    <dbReference type="NCBI Taxonomy" id="1803897"/>
    <lineage>
        <taxon>Eukaryota</taxon>
        <taxon>Fungi</taxon>
        <taxon>Dikarya</taxon>
        <taxon>Ascomycota</taxon>
        <taxon>Pezizomycotina</taxon>
        <taxon>Sordariomycetes</taxon>
        <taxon>Hypocreomycetidae</taxon>
        <taxon>Hypocreales</taxon>
        <taxon>Nectriaceae</taxon>
        <taxon>Fusarium</taxon>
        <taxon>Fusarium fujikuroi species complex</taxon>
    </lineage>
</organism>
<sequence>MFPMTSPDRPLPSLNSLEIHSKEPWRYPNPKATHRSSATAHSSDDKARNSLSTARNDMNLTWDYQTPPIMFEPTFLRTSDQLLHKFRNTPILWNDGHHRAHGGHSHKTSSKRPGERDRKGKYTGQDSAKPGSGGGGKDAKGRGTDAEPPRDGFRYPPSGAGQLPKVFGCPFYITDPVQFHECSNYRLRRHTDVSQHIERCHLLEEVGLAAPGEKARKIEVGRRTCTEPNLINVYHAACRREFHGRTAEEKYSRHTSRCYDLTIIENTGMLLPSEFERLMEERDKETGLVAKWYAMWRVCFPTNGFRTVPLSPYSRTIVPRERTETVVRMVLEQWLIPDLYDPVLSQILQELSPVESTTDPEVKAAVEYQQGQEIEHALQFVTLRHETPGPHHAWQ</sequence>
<proteinExistence type="predicted"/>